<dbReference type="AlphaFoldDB" id="A0A4Q4SAI2"/>
<gene>
    <name evidence="2" type="ORF">AA0113_g5074</name>
</gene>
<comment type="caution">
    <text evidence="2">The sequence shown here is derived from an EMBL/GenBank/DDBJ whole genome shotgun (WGS) entry which is preliminary data.</text>
</comment>
<protein>
    <submittedName>
        <fullName evidence="2">Uncharacterized protein</fullName>
    </submittedName>
</protein>
<organism evidence="2 3">
    <name type="scientific">Alternaria arborescens</name>
    <dbReference type="NCBI Taxonomy" id="156630"/>
    <lineage>
        <taxon>Eukaryota</taxon>
        <taxon>Fungi</taxon>
        <taxon>Dikarya</taxon>
        <taxon>Ascomycota</taxon>
        <taxon>Pezizomycotina</taxon>
        <taxon>Dothideomycetes</taxon>
        <taxon>Pleosporomycetidae</taxon>
        <taxon>Pleosporales</taxon>
        <taxon>Pleosporineae</taxon>
        <taxon>Pleosporaceae</taxon>
        <taxon>Alternaria</taxon>
        <taxon>Alternaria sect. Alternaria</taxon>
    </lineage>
</organism>
<dbReference type="Proteomes" id="UP000293823">
    <property type="component" value="Unassembled WGS sequence"/>
</dbReference>
<accession>A0A4Q4SAI2</accession>
<sequence length="44" mass="4746">MPLGEAAETSRKDGVSEEIQHQQNVASQAPETPMECSTPEDSTE</sequence>
<evidence type="ECO:0000313" key="2">
    <source>
        <dbReference type="EMBL" id="RYO66879.1"/>
    </source>
</evidence>
<feature type="region of interest" description="Disordered" evidence="1">
    <location>
        <begin position="1"/>
        <end position="44"/>
    </location>
</feature>
<feature type="compositionally biased region" description="Polar residues" evidence="1">
    <location>
        <begin position="21"/>
        <end position="30"/>
    </location>
</feature>
<name>A0A4Q4SAI2_9PLEO</name>
<dbReference type="EMBL" id="PEJP01000017">
    <property type="protein sequence ID" value="RYO66879.1"/>
    <property type="molecule type" value="Genomic_DNA"/>
</dbReference>
<evidence type="ECO:0000256" key="1">
    <source>
        <dbReference type="SAM" id="MobiDB-lite"/>
    </source>
</evidence>
<evidence type="ECO:0000313" key="3">
    <source>
        <dbReference type="Proteomes" id="UP000293823"/>
    </source>
</evidence>
<feature type="compositionally biased region" description="Basic and acidic residues" evidence="1">
    <location>
        <begin position="8"/>
        <end position="20"/>
    </location>
</feature>
<keyword evidence="3" id="KW-1185">Reference proteome</keyword>
<reference evidence="3" key="1">
    <citation type="journal article" date="2019" name="bioRxiv">
        <title>Genomics, evolutionary history and diagnostics of the Alternaria alternata species group including apple and Asian pear pathotypes.</title>
        <authorList>
            <person name="Armitage A.D."/>
            <person name="Cockerton H.M."/>
            <person name="Sreenivasaprasad S."/>
            <person name="Woodhall J.W."/>
            <person name="Lane C.R."/>
            <person name="Harrison R.J."/>
            <person name="Clarkson J.P."/>
        </authorList>
    </citation>
    <scope>NUCLEOTIDE SEQUENCE [LARGE SCALE GENOMIC DNA]</scope>
    <source>
        <strain evidence="3">RGR 97.0016</strain>
    </source>
</reference>
<proteinExistence type="predicted"/>